<gene>
    <name evidence="2" type="ORF">HHX48_05630</name>
</gene>
<dbReference type="EMBL" id="JABBXD010000002">
    <property type="protein sequence ID" value="MBD3585208.1"/>
    <property type="molecule type" value="Genomic_DNA"/>
</dbReference>
<sequence length="182" mass="19306">MKIWVLLASLMMAVQANAAILSLTIPGSVTGSLSNESGWLDGDTSAIDFYTFELTSDTELSFFADTDFTSMGLSLYAGEIMMDPGFLFNNAGDFFDFAGESLTYLTGTSAFVPGVGDNALQAGVMERGQYTLAVGGNEGFSFGAFDYTLNATAVSAAVSEPSTFGIALLMLSGLYCSRRDRR</sequence>
<comment type="caution">
    <text evidence="2">The sequence shown here is derived from an EMBL/GenBank/DDBJ whole genome shotgun (WGS) entry which is preliminary data.</text>
</comment>
<reference evidence="2 3" key="1">
    <citation type="submission" date="2020-04" db="EMBL/GenBank/DDBJ databases">
        <title>Salinimonas sp. HHU 13199.</title>
        <authorList>
            <person name="Cui X."/>
            <person name="Zhang D."/>
        </authorList>
    </citation>
    <scope>NUCLEOTIDE SEQUENCE [LARGE SCALE GENOMIC DNA]</scope>
    <source>
        <strain evidence="2 3">HHU 13199</strain>
    </source>
</reference>
<dbReference type="Proteomes" id="UP000624419">
    <property type="component" value="Unassembled WGS sequence"/>
</dbReference>
<keyword evidence="3" id="KW-1185">Reference proteome</keyword>
<organism evidence="2 3">
    <name type="scientific">Salinimonas profundi</name>
    <dbReference type="NCBI Taxonomy" id="2729140"/>
    <lineage>
        <taxon>Bacteria</taxon>
        <taxon>Pseudomonadati</taxon>
        <taxon>Pseudomonadota</taxon>
        <taxon>Gammaproteobacteria</taxon>
        <taxon>Alteromonadales</taxon>
        <taxon>Alteromonadaceae</taxon>
        <taxon>Alteromonas/Salinimonas group</taxon>
        <taxon>Salinimonas</taxon>
    </lineage>
</organism>
<feature type="signal peptide" evidence="1">
    <location>
        <begin position="1"/>
        <end position="18"/>
    </location>
</feature>
<feature type="chain" id="PRO_5047485026" description="PEP-CTERM protein-sorting domain-containing protein" evidence="1">
    <location>
        <begin position="19"/>
        <end position="182"/>
    </location>
</feature>
<accession>A0ABR8LJ00</accession>
<proteinExistence type="predicted"/>
<protein>
    <recommendedName>
        <fullName evidence="4">PEP-CTERM protein-sorting domain-containing protein</fullName>
    </recommendedName>
</protein>
<evidence type="ECO:0008006" key="4">
    <source>
        <dbReference type="Google" id="ProtNLM"/>
    </source>
</evidence>
<evidence type="ECO:0000256" key="1">
    <source>
        <dbReference type="SAM" id="SignalP"/>
    </source>
</evidence>
<name>A0ABR8LJ00_9ALTE</name>
<dbReference type="RefSeq" id="WP_191023044.1">
    <property type="nucleotide sequence ID" value="NZ_JABBXD010000002.1"/>
</dbReference>
<evidence type="ECO:0000313" key="3">
    <source>
        <dbReference type="Proteomes" id="UP000624419"/>
    </source>
</evidence>
<keyword evidence="1" id="KW-0732">Signal</keyword>
<evidence type="ECO:0000313" key="2">
    <source>
        <dbReference type="EMBL" id="MBD3585208.1"/>
    </source>
</evidence>